<dbReference type="InParanoid" id="A0A2P5BRM5"/>
<sequence length="41" mass="4886">MFTIFPIPQVNMVLFFLETTMFYYLKEVLLIIDVVLLTSEL</sequence>
<dbReference type="AlphaFoldDB" id="A0A2P5BRM5"/>
<evidence type="ECO:0000313" key="3">
    <source>
        <dbReference type="Proteomes" id="UP000237000"/>
    </source>
</evidence>
<organism evidence="2 3">
    <name type="scientific">Trema orientale</name>
    <name type="common">Charcoal tree</name>
    <name type="synonym">Celtis orientalis</name>
    <dbReference type="NCBI Taxonomy" id="63057"/>
    <lineage>
        <taxon>Eukaryota</taxon>
        <taxon>Viridiplantae</taxon>
        <taxon>Streptophyta</taxon>
        <taxon>Embryophyta</taxon>
        <taxon>Tracheophyta</taxon>
        <taxon>Spermatophyta</taxon>
        <taxon>Magnoliopsida</taxon>
        <taxon>eudicotyledons</taxon>
        <taxon>Gunneridae</taxon>
        <taxon>Pentapetalae</taxon>
        <taxon>rosids</taxon>
        <taxon>fabids</taxon>
        <taxon>Rosales</taxon>
        <taxon>Cannabaceae</taxon>
        <taxon>Trema</taxon>
    </lineage>
</organism>
<reference evidence="3" key="1">
    <citation type="submission" date="2016-06" db="EMBL/GenBank/DDBJ databases">
        <title>Parallel loss of symbiosis genes in relatives of nitrogen-fixing non-legume Parasponia.</title>
        <authorList>
            <person name="Van Velzen R."/>
            <person name="Holmer R."/>
            <person name="Bu F."/>
            <person name="Rutten L."/>
            <person name="Van Zeijl A."/>
            <person name="Liu W."/>
            <person name="Santuari L."/>
            <person name="Cao Q."/>
            <person name="Sharma T."/>
            <person name="Shen D."/>
            <person name="Roswanjaya Y."/>
            <person name="Wardhani T."/>
            <person name="Kalhor M.S."/>
            <person name="Jansen J."/>
            <person name="Van den Hoogen J."/>
            <person name="Gungor B."/>
            <person name="Hartog M."/>
            <person name="Hontelez J."/>
            <person name="Verver J."/>
            <person name="Yang W.-C."/>
            <person name="Schijlen E."/>
            <person name="Repin R."/>
            <person name="Schilthuizen M."/>
            <person name="Schranz E."/>
            <person name="Heidstra R."/>
            <person name="Miyata K."/>
            <person name="Fedorova E."/>
            <person name="Kohlen W."/>
            <person name="Bisseling T."/>
            <person name="Smit S."/>
            <person name="Geurts R."/>
        </authorList>
    </citation>
    <scope>NUCLEOTIDE SEQUENCE [LARGE SCALE GENOMIC DNA]</scope>
    <source>
        <strain evidence="3">cv. RG33-2</strain>
    </source>
</reference>
<keyword evidence="1" id="KW-1133">Transmembrane helix</keyword>
<accession>A0A2P5BRM5</accession>
<evidence type="ECO:0000256" key="1">
    <source>
        <dbReference type="SAM" id="Phobius"/>
    </source>
</evidence>
<feature type="transmembrane region" description="Helical" evidence="1">
    <location>
        <begin position="20"/>
        <end position="38"/>
    </location>
</feature>
<evidence type="ECO:0000313" key="2">
    <source>
        <dbReference type="EMBL" id="PON51448.1"/>
    </source>
</evidence>
<dbReference type="Proteomes" id="UP000237000">
    <property type="component" value="Unassembled WGS sequence"/>
</dbReference>
<keyword evidence="1" id="KW-0812">Transmembrane</keyword>
<keyword evidence="3" id="KW-1185">Reference proteome</keyword>
<protein>
    <submittedName>
        <fullName evidence="2">Uncharacterized protein</fullName>
    </submittedName>
</protein>
<name>A0A2P5BRM5_TREOI</name>
<dbReference type="EMBL" id="JXTC01000472">
    <property type="protein sequence ID" value="PON51448.1"/>
    <property type="molecule type" value="Genomic_DNA"/>
</dbReference>
<gene>
    <name evidence="2" type="ORF">TorRG33x02_311190</name>
</gene>
<comment type="caution">
    <text evidence="2">The sequence shown here is derived from an EMBL/GenBank/DDBJ whole genome shotgun (WGS) entry which is preliminary data.</text>
</comment>
<proteinExistence type="predicted"/>
<keyword evidence="1" id="KW-0472">Membrane</keyword>